<gene>
    <name evidence="1" type="ORF">SURPRISE13_047</name>
</gene>
<evidence type="ECO:0000313" key="1">
    <source>
        <dbReference type="EMBL" id="XBS47675.1"/>
    </source>
</evidence>
<name>A0AAU7PFL4_9VIRU</name>
<dbReference type="EMBL" id="PP856017">
    <property type="protein sequence ID" value="XBS47675.1"/>
    <property type="molecule type" value="Genomic_DNA"/>
</dbReference>
<accession>A0AAU7PFL4</accession>
<reference evidence="1" key="1">
    <citation type="submission" date="2024-05" db="EMBL/GenBank/DDBJ databases">
        <title>Isolation and characterization of the novel Burkholderia jumbo bacteriophage Surprise13.</title>
        <authorList>
            <person name="Supina B.S.I."/>
            <person name="Dennis J."/>
        </authorList>
    </citation>
    <scope>NUCLEOTIDE SEQUENCE</scope>
</reference>
<proteinExistence type="predicted"/>
<protein>
    <submittedName>
        <fullName evidence="1">Uncharacterized protein</fullName>
    </submittedName>
</protein>
<sequence>MIQRLFGYLRGKRDPAPVKEEEVKADPESVYTQLEIALGRIGTTELHLSKSPASLGRIENFSENLPDFIKSLLEVNDHIKEKKHIEQGLFFVRNVKSVRFDNFLFVHEGYYVDDAAVKIQRAVELIDAYHEYMKNADKELYGSMEYNHRQLYKYTQTLTEFLDALLLHFGE</sequence>
<organism evidence="1">
    <name type="scientific">Burkholderia phage vB_BgluM-SURPRISE13</name>
    <dbReference type="NCBI Taxonomy" id="3159457"/>
    <lineage>
        <taxon>Viruses</taxon>
    </lineage>
</organism>